<dbReference type="SUPFAM" id="SSF102712">
    <property type="entry name" value="JAB1/MPN domain"/>
    <property type="match status" value="1"/>
</dbReference>
<evidence type="ECO:0000256" key="5">
    <source>
        <dbReference type="ARBA" id="ARBA00023049"/>
    </source>
</evidence>
<evidence type="ECO:0000256" key="4">
    <source>
        <dbReference type="ARBA" id="ARBA00022833"/>
    </source>
</evidence>
<comment type="caution">
    <text evidence="8">The sequence shown here is derived from an EMBL/GenBank/DDBJ whole genome shotgun (WGS) entry which is preliminary data.</text>
</comment>
<dbReference type="Pfam" id="PF20582">
    <property type="entry name" value="UPF0758_N"/>
    <property type="match status" value="1"/>
</dbReference>
<dbReference type="Pfam" id="PF04002">
    <property type="entry name" value="RadC"/>
    <property type="match status" value="1"/>
</dbReference>
<dbReference type="PROSITE" id="PS50249">
    <property type="entry name" value="MPN"/>
    <property type="match status" value="1"/>
</dbReference>
<keyword evidence="2" id="KW-0479">Metal-binding</keyword>
<proteinExistence type="inferred from homology"/>
<comment type="similarity">
    <text evidence="6">Belongs to the UPF0758 family.</text>
</comment>
<evidence type="ECO:0000256" key="6">
    <source>
        <dbReference type="RuleBase" id="RU003797"/>
    </source>
</evidence>
<keyword evidence="9" id="KW-1185">Reference proteome</keyword>
<dbReference type="InterPro" id="IPR046778">
    <property type="entry name" value="UPF0758_N"/>
</dbReference>
<dbReference type="NCBIfam" id="TIGR00608">
    <property type="entry name" value="radc"/>
    <property type="match status" value="1"/>
</dbReference>
<dbReference type="InterPro" id="IPR037518">
    <property type="entry name" value="MPN"/>
</dbReference>
<dbReference type="CDD" id="cd08071">
    <property type="entry name" value="MPN_DUF2466"/>
    <property type="match status" value="1"/>
</dbReference>
<sequence>MPNKIDLTAPLKIQDWAEEDRPREKLLKKGVSSLTDAELLAVLIGSGTRDISVVVLAQHILKANGNSLQELAKRSVQEFKQFRGIGEAKAIIIVCAMELTRRRVYESGNKRELVNSSCKAYALLQPDLTDKLIEEFWILLLNKSKYLIKKIKISSGGTSITVVDPKLVFKLALEHQAAAIIAAHNHPSGNPSPSITDIQLTKRLSEAGQLLNIIITDHIIFTDKTYFSFADQGILLL</sequence>
<dbReference type="PROSITE" id="PS01302">
    <property type="entry name" value="UPF0758"/>
    <property type="match status" value="1"/>
</dbReference>
<dbReference type="RefSeq" id="WP_123662798.1">
    <property type="nucleotide sequence ID" value="NZ_RARA01000024.1"/>
</dbReference>
<dbReference type="PANTHER" id="PTHR30471">
    <property type="entry name" value="DNA REPAIR PROTEIN RADC"/>
    <property type="match status" value="1"/>
</dbReference>
<dbReference type="InterPro" id="IPR001405">
    <property type="entry name" value="UPF0758"/>
</dbReference>
<dbReference type="GO" id="GO:0006508">
    <property type="term" value="P:proteolysis"/>
    <property type="evidence" value="ECO:0007669"/>
    <property type="project" value="UniProtKB-KW"/>
</dbReference>
<evidence type="ECO:0000256" key="2">
    <source>
        <dbReference type="ARBA" id="ARBA00022723"/>
    </source>
</evidence>
<keyword evidence="3" id="KW-0378">Hydrolase</keyword>
<organism evidence="8 9">
    <name type="scientific">Candidatus Cardinium hertigii</name>
    <dbReference type="NCBI Taxonomy" id="247481"/>
    <lineage>
        <taxon>Bacteria</taxon>
        <taxon>Pseudomonadati</taxon>
        <taxon>Bacteroidota</taxon>
        <taxon>Cytophagia</taxon>
        <taxon>Cytophagales</taxon>
        <taxon>Amoebophilaceae</taxon>
        <taxon>Candidatus Cardinium</taxon>
    </lineage>
</organism>
<dbReference type="PANTHER" id="PTHR30471:SF3">
    <property type="entry name" value="UPF0758 PROTEIN YEES-RELATED"/>
    <property type="match status" value="1"/>
</dbReference>
<gene>
    <name evidence="8" type="primary">radC</name>
    <name evidence="8" type="ORF">EDM02_02580</name>
</gene>
<dbReference type="Gene3D" id="3.40.140.10">
    <property type="entry name" value="Cytidine Deaminase, domain 2"/>
    <property type="match status" value="1"/>
</dbReference>
<dbReference type="AlphaFoldDB" id="A0A3N2QBX4"/>
<evidence type="ECO:0000313" key="8">
    <source>
        <dbReference type="EMBL" id="ROT47307.1"/>
    </source>
</evidence>
<evidence type="ECO:0000256" key="1">
    <source>
        <dbReference type="ARBA" id="ARBA00022670"/>
    </source>
</evidence>
<evidence type="ECO:0000259" key="7">
    <source>
        <dbReference type="PROSITE" id="PS50249"/>
    </source>
</evidence>
<dbReference type="InterPro" id="IPR025657">
    <property type="entry name" value="RadC_JAB"/>
</dbReference>
<dbReference type="OrthoDB" id="9804482at2"/>
<keyword evidence="5" id="KW-0482">Metalloprotease</keyword>
<keyword evidence="4" id="KW-0862">Zinc</keyword>
<name>A0A3N2QBX4_9BACT</name>
<keyword evidence="1" id="KW-0645">Protease</keyword>
<protein>
    <submittedName>
        <fullName evidence="8">DNA repair protein RadC</fullName>
    </submittedName>
</protein>
<dbReference type="EMBL" id="RARA01000024">
    <property type="protein sequence ID" value="ROT47307.1"/>
    <property type="molecule type" value="Genomic_DNA"/>
</dbReference>
<dbReference type="NCBIfam" id="NF000642">
    <property type="entry name" value="PRK00024.1"/>
    <property type="match status" value="1"/>
</dbReference>
<dbReference type="GO" id="GO:0046872">
    <property type="term" value="F:metal ion binding"/>
    <property type="evidence" value="ECO:0007669"/>
    <property type="project" value="UniProtKB-KW"/>
</dbReference>
<feature type="domain" description="MPN" evidence="7">
    <location>
        <begin position="113"/>
        <end position="235"/>
    </location>
</feature>
<accession>A0A3N2QBX4</accession>
<dbReference type="Proteomes" id="UP000270927">
    <property type="component" value="Unassembled WGS sequence"/>
</dbReference>
<dbReference type="InterPro" id="IPR020891">
    <property type="entry name" value="UPF0758_CS"/>
</dbReference>
<evidence type="ECO:0000256" key="3">
    <source>
        <dbReference type="ARBA" id="ARBA00022801"/>
    </source>
</evidence>
<reference evidence="8 9" key="1">
    <citation type="submission" date="2018-09" db="EMBL/GenBank/DDBJ databases">
        <title>Comparative Genomics of Wolbachia-Cardinium Dual Endosymbiosis in a Plant-Parasitic Nematode.</title>
        <authorList>
            <person name="Brown A.M.V."/>
            <person name="Wasala S.K."/>
            <person name="Howe D.K."/>
            <person name="Peetz A.B."/>
            <person name="Zasada I.A."/>
            <person name="Denver D.R."/>
        </authorList>
    </citation>
    <scope>NUCLEOTIDE SEQUENCE [LARGE SCALE GENOMIC DNA]</scope>
    <source>
        <strain evidence="8 9">Pp_1</strain>
    </source>
</reference>
<dbReference type="GO" id="GO:0008237">
    <property type="term" value="F:metallopeptidase activity"/>
    <property type="evidence" value="ECO:0007669"/>
    <property type="project" value="UniProtKB-KW"/>
</dbReference>
<evidence type="ECO:0000313" key="9">
    <source>
        <dbReference type="Proteomes" id="UP000270927"/>
    </source>
</evidence>